<evidence type="ECO:0000313" key="2">
    <source>
        <dbReference type="EMBL" id="RAR72606.1"/>
    </source>
</evidence>
<dbReference type="AlphaFoldDB" id="A0A328YR94"/>
<reference evidence="2 3" key="1">
    <citation type="submission" date="2018-06" db="EMBL/GenBank/DDBJ databases">
        <title>Genomic Encyclopedia of Archaeal and Bacterial Type Strains, Phase II (KMG-II): from individual species to whole genera.</title>
        <authorList>
            <person name="Goeker M."/>
        </authorList>
    </citation>
    <scope>NUCLEOTIDE SEQUENCE [LARGE SCALE GENOMIC DNA]</scope>
    <source>
        <strain evidence="2 3">DSM 25663</strain>
    </source>
</reference>
<evidence type="ECO:0000256" key="1">
    <source>
        <dbReference type="SAM" id="MobiDB-lite"/>
    </source>
</evidence>
<feature type="region of interest" description="Disordered" evidence="1">
    <location>
        <begin position="34"/>
        <end position="55"/>
    </location>
</feature>
<keyword evidence="3" id="KW-1185">Reference proteome</keyword>
<dbReference type="EMBL" id="QLSZ01000005">
    <property type="protein sequence ID" value="RAR72606.1"/>
    <property type="molecule type" value="Genomic_DNA"/>
</dbReference>
<accession>A0A328YR94</accession>
<gene>
    <name evidence="2" type="ORF">CLV55_105176</name>
</gene>
<sequence length="55" mass="6489">MGLIKEPLNIDFVVENRPLTKEEEKQISEYIISQKKKRESKNNTNSRISKTKQKV</sequence>
<dbReference type="RefSeq" id="WP_170122244.1">
    <property type="nucleotide sequence ID" value="NZ_QLSZ01000005.1"/>
</dbReference>
<organism evidence="2 3">
    <name type="scientific">Flavobacterium aciduliphilum</name>
    <dbReference type="NCBI Taxonomy" id="1101402"/>
    <lineage>
        <taxon>Bacteria</taxon>
        <taxon>Pseudomonadati</taxon>
        <taxon>Bacteroidota</taxon>
        <taxon>Flavobacteriia</taxon>
        <taxon>Flavobacteriales</taxon>
        <taxon>Flavobacteriaceae</taxon>
        <taxon>Flavobacterium</taxon>
    </lineage>
</organism>
<protein>
    <submittedName>
        <fullName evidence="2">Uncharacterized protein</fullName>
    </submittedName>
</protein>
<proteinExistence type="predicted"/>
<dbReference type="Proteomes" id="UP000248840">
    <property type="component" value="Unassembled WGS sequence"/>
</dbReference>
<evidence type="ECO:0000313" key="3">
    <source>
        <dbReference type="Proteomes" id="UP000248840"/>
    </source>
</evidence>
<name>A0A328YR94_9FLAO</name>
<comment type="caution">
    <text evidence="2">The sequence shown here is derived from an EMBL/GenBank/DDBJ whole genome shotgun (WGS) entry which is preliminary data.</text>
</comment>